<dbReference type="PROSITE" id="PS50017">
    <property type="entry name" value="DEATH_DOMAIN"/>
    <property type="match status" value="3"/>
</dbReference>
<name>A0A6P4ZIS4_BRABE</name>
<dbReference type="AlphaFoldDB" id="A0A6P4ZIS4"/>
<dbReference type="InterPro" id="IPR000488">
    <property type="entry name" value="Death_dom"/>
</dbReference>
<evidence type="ECO:0000256" key="3">
    <source>
        <dbReference type="SAM" id="MobiDB-lite"/>
    </source>
</evidence>
<dbReference type="PROSITE" id="PS51450">
    <property type="entry name" value="LRR"/>
    <property type="match status" value="1"/>
</dbReference>
<dbReference type="OrthoDB" id="10168519at2759"/>
<feature type="compositionally biased region" description="Gly residues" evidence="3">
    <location>
        <begin position="431"/>
        <end position="445"/>
    </location>
</feature>
<feature type="compositionally biased region" description="Polar residues" evidence="3">
    <location>
        <begin position="607"/>
        <end position="618"/>
    </location>
</feature>
<keyword evidence="2" id="KW-0677">Repeat</keyword>
<reference evidence="6" key="1">
    <citation type="submission" date="2025-08" db="UniProtKB">
        <authorList>
            <consortium name="RefSeq"/>
        </authorList>
    </citation>
    <scope>IDENTIFICATION</scope>
    <source>
        <tissue evidence="6">Gonad</tissue>
    </source>
</reference>
<dbReference type="SMART" id="SM00365">
    <property type="entry name" value="LRR_SD22"/>
    <property type="match status" value="3"/>
</dbReference>
<dbReference type="SMART" id="SM00369">
    <property type="entry name" value="LRR_TYP"/>
    <property type="match status" value="4"/>
</dbReference>
<dbReference type="GeneID" id="109477286"/>
<organism evidence="5 6">
    <name type="scientific">Branchiostoma belcheri</name>
    <name type="common">Amphioxus</name>
    <dbReference type="NCBI Taxonomy" id="7741"/>
    <lineage>
        <taxon>Eukaryota</taxon>
        <taxon>Metazoa</taxon>
        <taxon>Chordata</taxon>
        <taxon>Cephalochordata</taxon>
        <taxon>Leptocardii</taxon>
        <taxon>Amphioxiformes</taxon>
        <taxon>Branchiostomatidae</taxon>
        <taxon>Branchiostoma</taxon>
    </lineage>
</organism>
<evidence type="ECO:0000313" key="5">
    <source>
        <dbReference type="Proteomes" id="UP000515135"/>
    </source>
</evidence>
<dbReference type="Pfam" id="PF13516">
    <property type="entry name" value="LRR_6"/>
    <property type="match status" value="2"/>
</dbReference>
<dbReference type="Gene3D" id="1.10.533.10">
    <property type="entry name" value="Death Domain, Fas"/>
    <property type="match status" value="3"/>
</dbReference>
<dbReference type="SUPFAM" id="SSF52047">
    <property type="entry name" value="RNI-like"/>
    <property type="match status" value="1"/>
</dbReference>
<evidence type="ECO:0000259" key="4">
    <source>
        <dbReference type="PROSITE" id="PS50017"/>
    </source>
</evidence>
<dbReference type="InterPro" id="IPR001611">
    <property type="entry name" value="Leu-rich_rpt"/>
</dbReference>
<dbReference type="InterPro" id="IPR003591">
    <property type="entry name" value="Leu-rich_rpt_typical-subtyp"/>
</dbReference>
<feature type="compositionally biased region" description="Basic residues" evidence="3">
    <location>
        <begin position="96"/>
        <end position="108"/>
    </location>
</feature>
<dbReference type="InterPro" id="IPR011029">
    <property type="entry name" value="DEATH-like_dom_sf"/>
</dbReference>
<protein>
    <submittedName>
        <fullName evidence="6">Uncharacterized protein LOC109477286</fullName>
    </submittedName>
</protein>
<dbReference type="CDD" id="cd01670">
    <property type="entry name" value="Death"/>
    <property type="match status" value="3"/>
</dbReference>
<feature type="region of interest" description="Disordered" evidence="3">
    <location>
        <begin position="92"/>
        <end position="133"/>
    </location>
</feature>
<dbReference type="Proteomes" id="UP000515135">
    <property type="component" value="Unplaced"/>
</dbReference>
<dbReference type="InterPro" id="IPR032675">
    <property type="entry name" value="LRR_dom_sf"/>
</dbReference>
<dbReference type="FunFam" id="1.10.533.10:FF:000087">
    <property type="entry name" value="Uncharacterized protein"/>
    <property type="match status" value="1"/>
</dbReference>
<dbReference type="InterPro" id="IPR006553">
    <property type="entry name" value="Leu-rich_rpt_Cys-con_subtyp"/>
</dbReference>
<feature type="domain" description="Death" evidence="4">
    <location>
        <begin position="153"/>
        <end position="218"/>
    </location>
</feature>
<proteinExistence type="predicted"/>
<feature type="region of interest" description="Disordered" evidence="3">
    <location>
        <begin position="243"/>
        <end position="307"/>
    </location>
</feature>
<feature type="domain" description="Death" evidence="4">
    <location>
        <begin position="470"/>
        <end position="552"/>
    </location>
</feature>
<dbReference type="KEGG" id="bbel:109477286"/>
<dbReference type="GO" id="GO:0007165">
    <property type="term" value="P:signal transduction"/>
    <property type="evidence" value="ECO:0007669"/>
    <property type="project" value="InterPro"/>
</dbReference>
<dbReference type="InterPro" id="IPR025875">
    <property type="entry name" value="Leu-rich_rpt_4"/>
</dbReference>
<feature type="region of interest" description="Disordered" evidence="3">
    <location>
        <begin position="383"/>
        <end position="445"/>
    </location>
</feature>
<keyword evidence="5" id="KW-1185">Reference proteome</keyword>
<feature type="region of interest" description="Disordered" evidence="3">
    <location>
        <begin position="558"/>
        <end position="623"/>
    </location>
</feature>
<dbReference type="PANTHER" id="PTHR15077">
    <property type="entry name" value="FAS-ASSOCIATING DEATH DOMAIN-CONTAINING PROTEIN FADD"/>
    <property type="match status" value="1"/>
</dbReference>
<dbReference type="Pfam" id="PF12799">
    <property type="entry name" value="LRR_4"/>
    <property type="match status" value="2"/>
</dbReference>
<dbReference type="SMART" id="SM00005">
    <property type="entry name" value="DEATH"/>
    <property type="match status" value="3"/>
</dbReference>
<evidence type="ECO:0000256" key="2">
    <source>
        <dbReference type="ARBA" id="ARBA00022737"/>
    </source>
</evidence>
<dbReference type="InterPro" id="IPR016729">
    <property type="entry name" value="FADD"/>
</dbReference>
<feature type="compositionally biased region" description="Basic residues" evidence="3">
    <location>
        <begin position="282"/>
        <end position="300"/>
    </location>
</feature>
<dbReference type="RefSeq" id="XP_019633949.1">
    <property type="nucleotide sequence ID" value="XM_019778390.1"/>
</dbReference>
<gene>
    <name evidence="6" type="primary">LOC109477286</name>
</gene>
<evidence type="ECO:0000256" key="1">
    <source>
        <dbReference type="ARBA" id="ARBA00022614"/>
    </source>
</evidence>
<dbReference type="Pfam" id="PF00531">
    <property type="entry name" value="Death"/>
    <property type="match status" value="3"/>
</dbReference>
<dbReference type="SMART" id="SM00367">
    <property type="entry name" value="LRR_CC"/>
    <property type="match status" value="4"/>
</dbReference>
<evidence type="ECO:0000313" key="6">
    <source>
        <dbReference type="RefSeq" id="XP_019633949.1"/>
    </source>
</evidence>
<accession>A0A6P4ZIS4</accession>
<dbReference type="PANTHER" id="PTHR15077:SF9">
    <property type="entry name" value="C-TERMINAL OF ROC (COR) DOMAIN-CONTAINING PROTEIN"/>
    <property type="match status" value="1"/>
</dbReference>
<dbReference type="Gene3D" id="3.80.10.10">
    <property type="entry name" value="Ribonuclease Inhibitor"/>
    <property type="match status" value="1"/>
</dbReference>
<dbReference type="SMART" id="SM00368">
    <property type="entry name" value="LRR_RI"/>
    <property type="match status" value="3"/>
</dbReference>
<feature type="domain" description="Death" evidence="4">
    <location>
        <begin position="13"/>
        <end position="96"/>
    </location>
</feature>
<dbReference type="SUPFAM" id="SSF47986">
    <property type="entry name" value="DEATH domain"/>
    <property type="match status" value="3"/>
</dbReference>
<feature type="compositionally biased region" description="Polar residues" evidence="3">
    <location>
        <begin position="588"/>
        <end position="599"/>
    </location>
</feature>
<sequence>MAGRQQGRQTVDEEEYFDKVVKGVSHKWDDLARKLGFDRNEIKGIGTTESSPDHRCREMLNRWRNREGRKATLQVLNQALINIDERLTAESLDGKKTRRKRKRKRKPKQSKEDNSSEESSLMGNDPHNGPSPSHNYFIPVAKAVGSYWGKFAVEQLGLTAEDVVNIQVQHPSSTERQALQALELWRDRRGRKACREKLAGALRRGGFIQTADELDRHNGHEVKVNGLITEQAAHIPNHILQWTESNGTNGRDRVEQRAGTSSRPLMQPLIVKLEGKQQNGKSSRKRRKLQSRAARQKKRTKVDPEAGEMPESIKAFLKKAKRGCVLCYLDFADVGCYDTFWRGYSDGSLSDTLTRELITDDMRAAEGGADLYIHVRVLHSATEEGDFSDQDPSGTADRGPPHPGRSGEHTGQGPPAPGSSNHGDDTPPGYHGDGPGGLQVPGGGDVIQVKQEPAEQVPPCCMMGNVKSELDDQLSTVADHLGSMWERLALSLGFNSNYIRDLTATQPPSLRPRQLICDWMERNLGDVTLEQLVQALRDAGIHEVADAAASGQIFLTEVESEATKGKPDGDMDTAGPEGGERIPDSESETGGSNMEASSVSEEDRSTSLDSESQNSTVSPPIYPTGEDALAWNDYIQDFFKTDEDTARSIQKSWPSNLLVKKLDLTSHYWRNNSSIPLTKISLLLQFLPQLPNLEEIDLSQNNISYEAVPGLAEGLGSCQNLKKVNLSHNKLSNRGDFLPPLPNLEEIDLSDNTISDEAVTGLAKGLGSCQNLKKVNLSYNKLSGRGDFLPPLPNLEKIDLSNNAISDETVPGLAEGLGPCQNLKKVNLSHNKLSDVRKLTECFTNLPILTLVHIEDNSIRDESLPAIAAWLKVSTAVQNVWLYDNRFSAEEVRDFVRTMKGKSYGYGWDDLYDGNLADVGEAVEAGGEGARREEQQWARLRRETGWIHIKVGQLTVGISHEGPRSNNTQLVSP</sequence>
<keyword evidence="1" id="KW-0433">Leucine-rich repeat</keyword>